<proteinExistence type="predicted"/>
<dbReference type="GeneID" id="2904416"/>
<dbReference type="RefSeq" id="XP_461556.2">
    <property type="nucleotide sequence ID" value="XM_461556.1"/>
</dbReference>
<dbReference type="STRING" id="284592.Q6BJR5"/>
<dbReference type="OrthoDB" id="2967263at2759"/>
<sequence>MINPYIELARRYKDNIDEDAYRLSRNHKQLENLRSNPKINIDAVLAGKEADDRLGCCIISRPAENVKSLISSIQYKLRDSVPESSALWLTPNEYLHMSVLEIDNTSTKNSIKEIVNILSSHIDQLITVANDGPELSNPLICFDANAIALTFTSVNRSHIKYRQKLFDSITSCGVDIRPRYHAPSAHITIIRFVEDLCEDELMALLDRIQVINNSLVNTKWKVSDCEFNYGLIWYGQQSQHI</sequence>
<keyword evidence="2" id="KW-1185">Reference proteome</keyword>
<evidence type="ECO:0000313" key="1">
    <source>
        <dbReference type="EMBL" id="CAG90000.2"/>
    </source>
</evidence>
<reference evidence="1 2" key="1">
    <citation type="journal article" date="2004" name="Nature">
        <title>Genome evolution in yeasts.</title>
        <authorList>
            <consortium name="Genolevures"/>
            <person name="Dujon B."/>
            <person name="Sherman D."/>
            <person name="Fischer G."/>
            <person name="Durrens P."/>
            <person name="Casaregola S."/>
            <person name="Lafontaine I."/>
            <person name="de Montigny J."/>
            <person name="Marck C."/>
            <person name="Neuveglise C."/>
            <person name="Talla E."/>
            <person name="Goffard N."/>
            <person name="Frangeul L."/>
            <person name="Aigle M."/>
            <person name="Anthouard V."/>
            <person name="Babour A."/>
            <person name="Barbe V."/>
            <person name="Barnay S."/>
            <person name="Blanchin S."/>
            <person name="Beckerich J.M."/>
            <person name="Beyne E."/>
            <person name="Bleykasten C."/>
            <person name="Boisrame A."/>
            <person name="Boyer J."/>
            <person name="Cattolico L."/>
            <person name="Confanioleri F."/>
            <person name="de Daruvar A."/>
            <person name="Despons L."/>
            <person name="Fabre E."/>
            <person name="Fairhead C."/>
            <person name="Ferry-Dumazet H."/>
            <person name="Groppi A."/>
            <person name="Hantraye F."/>
            <person name="Hennequin C."/>
            <person name="Jauniaux N."/>
            <person name="Joyet P."/>
            <person name="Kachouri R."/>
            <person name="Kerrest A."/>
            <person name="Koszul R."/>
            <person name="Lemaire M."/>
            <person name="Lesur I."/>
            <person name="Ma L."/>
            <person name="Muller H."/>
            <person name="Nicaud J.M."/>
            <person name="Nikolski M."/>
            <person name="Oztas S."/>
            <person name="Ozier-Kalogeropoulos O."/>
            <person name="Pellenz S."/>
            <person name="Potier S."/>
            <person name="Richard G.F."/>
            <person name="Straub M.L."/>
            <person name="Suleau A."/>
            <person name="Swennene D."/>
            <person name="Tekaia F."/>
            <person name="Wesolowski-Louvel M."/>
            <person name="Westhof E."/>
            <person name="Wirth B."/>
            <person name="Zeniou-Meyer M."/>
            <person name="Zivanovic I."/>
            <person name="Bolotin-Fukuhara M."/>
            <person name="Thierry A."/>
            <person name="Bouchier C."/>
            <person name="Caudron B."/>
            <person name="Scarpelli C."/>
            <person name="Gaillardin C."/>
            <person name="Weissenbach J."/>
            <person name="Wincker P."/>
            <person name="Souciet J.L."/>
        </authorList>
    </citation>
    <scope>NUCLEOTIDE SEQUENCE [LARGE SCALE GENOMIC DNA]</scope>
    <source>
        <strain evidence="2">ATCC 36239 / CBS 767 / BCRC 21394 / JCM 1990 / NBRC 0083 / IGC 2968</strain>
    </source>
</reference>
<name>Q6BJR5_DEBHA</name>
<protein>
    <submittedName>
        <fullName evidence="1">DEHA2G00528p</fullName>
    </submittedName>
</protein>
<accession>Q6BJR5</accession>
<dbReference type="EMBL" id="CR382139">
    <property type="protein sequence ID" value="CAG90000.2"/>
    <property type="molecule type" value="Genomic_DNA"/>
</dbReference>
<dbReference type="eggNOG" id="ENOG502S7CF">
    <property type="taxonomic scope" value="Eukaryota"/>
</dbReference>
<dbReference type="VEuPathDB" id="FungiDB:DEHA2G00528g"/>
<dbReference type="Proteomes" id="UP000000599">
    <property type="component" value="Chromosome G"/>
</dbReference>
<organism evidence="1 2">
    <name type="scientific">Debaryomyces hansenii (strain ATCC 36239 / CBS 767 / BCRC 21394 / JCM 1990 / NBRC 0083 / IGC 2968)</name>
    <name type="common">Yeast</name>
    <name type="synonym">Torulaspora hansenii</name>
    <dbReference type="NCBI Taxonomy" id="284592"/>
    <lineage>
        <taxon>Eukaryota</taxon>
        <taxon>Fungi</taxon>
        <taxon>Dikarya</taxon>
        <taxon>Ascomycota</taxon>
        <taxon>Saccharomycotina</taxon>
        <taxon>Pichiomycetes</taxon>
        <taxon>Debaryomycetaceae</taxon>
        <taxon>Debaryomyces</taxon>
    </lineage>
</organism>
<dbReference type="HOGENOM" id="CLU_1152150_0_0_1"/>
<dbReference type="SUPFAM" id="SSF55144">
    <property type="entry name" value="LigT-like"/>
    <property type="match status" value="1"/>
</dbReference>
<evidence type="ECO:0000313" key="2">
    <source>
        <dbReference type="Proteomes" id="UP000000599"/>
    </source>
</evidence>
<dbReference type="KEGG" id="dha:DEHA2G00528g"/>
<gene>
    <name evidence="1" type="ordered locus">DEHA2G00528g</name>
</gene>
<dbReference type="InterPro" id="IPR009097">
    <property type="entry name" value="Cyclic_Pdiesterase"/>
</dbReference>
<dbReference type="AlphaFoldDB" id="Q6BJR5"/>
<dbReference type="InParanoid" id="Q6BJR5"/>
<dbReference type="OMA" id="FVDPRNC"/>